<dbReference type="Gene3D" id="3.30.160.60">
    <property type="entry name" value="Classic Zinc Finger"/>
    <property type="match status" value="3"/>
</dbReference>
<dbReference type="AlphaFoldDB" id="A0A1X2GSI4"/>
<keyword evidence="4" id="KW-0479">Metal-binding</keyword>
<protein>
    <recommendedName>
        <fullName evidence="8">Wilms tumor protein homolog</fullName>
    </recommendedName>
</protein>
<keyword evidence="3" id="KW-1017">Isopeptide bond</keyword>
<dbReference type="PANTHER" id="PTHR23235:SF120">
    <property type="entry name" value="KRUPPEL-LIKE FACTOR 15"/>
    <property type="match status" value="1"/>
</dbReference>
<dbReference type="Proteomes" id="UP000242146">
    <property type="component" value="Unassembled WGS sequence"/>
</dbReference>
<proteinExistence type="predicted"/>
<feature type="region of interest" description="Disordered" evidence="10">
    <location>
        <begin position="114"/>
        <end position="133"/>
    </location>
</feature>
<evidence type="ECO:0000256" key="10">
    <source>
        <dbReference type="SAM" id="MobiDB-lite"/>
    </source>
</evidence>
<evidence type="ECO:0000313" key="13">
    <source>
        <dbReference type="Proteomes" id="UP000242146"/>
    </source>
</evidence>
<evidence type="ECO:0000256" key="1">
    <source>
        <dbReference type="ARBA" id="ARBA00004604"/>
    </source>
</evidence>
<gene>
    <name evidence="12" type="ORF">DM01DRAFT_1332533</name>
</gene>
<dbReference type="EMBL" id="MCGT01000004">
    <property type="protein sequence ID" value="ORX60369.1"/>
    <property type="molecule type" value="Genomic_DNA"/>
</dbReference>
<feature type="domain" description="C2H2-type" evidence="11">
    <location>
        <begin position="242"/>
        <end position="269"/>
    </location>
</feature>
<dbReference type="GO" id="GO:0005654">
    <property type="term" value="C:nucleoplasm"/>
    <property type="evidence" value="ECO:0007669"/>
    <property type="project" value="UniProtKB-SubCell"/>
</dbReference>
<accession>A0A1X2GSI4</accession>
<evidence type="ECO:0000256" key="4">
    <source>
        <dbReference type="ARBA" id="ARBA00022723"/>
    </source>
</evidence>
<dbReference type="SMART" id="SM00355">
    <property type="entry name" value="ZnF_C2H2"/>
    <property type="match status" value="3"/>
</dbReference>
<keyword evidence="7" id="KW-0832">Ubl conjugation</keyword>
<dbReference type="GO" id="GO:0000978">
    <property type="term" value="F:RNA polymerase II cis-regulatory region sequence-specific DNA binding"/>
    <property type="evidence" value="ECO:0007669"/>
    <property type="project" value="TreeGrafter"/>
</dbReference>
<dbReference type="PROSITE" id="PS00028">
    <property type="entry name" value="ZINC_FINGER_C2H2_1"/>
    <property type="match status" value="2"/>
</dbReference>
<dbReference type="GO" id="GO:0005730">
    <property type="term" value="C:nucleolus"/>
    <property type="evidence" value="ECO:0007669"/>
    <property type="project" value="UniProtKB-SubCell"/>
</dbReference>
<evidence type="ECO:0000256" key="2">
    <source>
        <dbReference type="ARBA" id="ARBA00004642"/>
    </source>
</evidence>
<dbReference type="Pfam" id="PF00096">
    <property type="entry name" value="zf-C2H2"/>
    <property type="match status" value="1"/>
</dbReference>
<dbReference type="PROSITE" id="PS50157">
    <property type="entry name" value="ZINC_FINGER_C2H2_2"/>
    <property type="match status" value="3"/>
</dbReference>
<dbReference type="GO" id="GO:0000981">
    <property type="term" value="F:DNA-binding transcription factor activity, RNA polymerase II-specific"/>
    <property type="evidence" value="ECO:0007669"/>
    <property type="project" value="TreeGrafter"/>
</dbReference>
<dbReference type="InterPro" id="IPR036236">
    <property type="entry name" value="Znf_C2H2_sf"/>
</dbReference>
<feature type="domain" description="C2H2-type" evidence="11">
    <location>
        <begin position="212"/>
        <end position="241"/>
    </location>
</feature>
<keyword evidence="13" id="KW-1185">Reference proteome</keyword>
<dbReference type="GO" id="GO:0008270">
    <property type="term" value="F:zinc ion binding"/>
    <property type="evidence" value="ECO:0007669"/>
    <property type="project" value="UniProtKB-KW"/>
</dbReference>
<feature type="compositionally biased region" description="Polar residues" evidence="10">
    <location>
        <begin position="18"/>
        <end position="27"/>
    </location>
</feature>
<dbReference type="InterPro" id="IPR013087">
    <property type="entry name" value="Znf_C2H2_type"/>
</dbReference>
<feature type="domain" description="C2H2-type" evidence="11">
    <location>
        <begin position="270"/>
        <end position="300"/>
    </location>
</feature>
<keyword evidence="5 9" id="KW-0863">Zinc-finger</keyword>
<comment type="subcellular location">
    <subcellularLocation>
        <location evidence="1">Nucleus</location>
        <location evidence="1">Nucleolus</location>
    </subcellularLocation>
    <subcellularLocation>
        <location evidence="2">Nucleus</location>
        <location evidence="2">Nucleoplasm</location>
    </subcellularLocation>
</comment>
<dbReference type="SUPFAM" id="SSF57667">
    <property type="entry name" value="beta-beta-alpha zinc fingers"/>
    <property type="match status" value="2"/>
</dbReference>
<evidence type="ECO:0000256" key="8">
    <source>
        <dbReference type="ARBA" id="ARBA00069242"/>
    </source>
</evidence>
<feature type="region of interest" description="Disordered" evidence="10">
    <location>
        <begin position="153"/>
        <end position="209"/>
    </location>
</feature>
<feature type="region of interest" description="Disordered" evidence="10">
    <location>
        <begin position="287"/>
        <end position="328"/>
    </location>
</feature>
<evidence type="ECO:0000259" key="11">
    <source>
        <dbReference type="PROSITE" id="PS50157"/>
    </source>
</evidence>
<feature type="compositionally biased region" description="Low complexity" evidence="10">
    <location>
        <begin position="167"/>
        <end position="201"/>
    </location>
</feature>
<evidence type="ECO:0000256" key="5">
    <source>
        <dbReference type="ARBA" id="ARBA00022771"/>
    </source>
</evidence>
<feature type="region of interest" description="Disordered" evidence="10">
    <location>
        <begin position="1"/>
        <end position="27"/>
    </location>
</feature>
<name>A0A1X2GSI4_9FUNG</name>
<reference evidence="12 13" key="1">
    <citation type="submission" date="2016-07" db="EMBL/GenBank/DDBJ databases">
        <title>Pervasive Adenine N6-methylation of Active Genes in Fungi.</title>
        <authorList>
            <consortium name="DOE Joint Genome Institute"/>
            <person name="Mondo S.J."/>
            <person name="Dannebaum R.O."/>
            <person name="Kuo R.C."/>
            <person name="Labutti K."/>
            <person name="Haridas S."/>
            <person name="Kuo A."/>
            <person name="Salamov A."/>
            <person name="Ahrendt S.R."/>
            <person name="Lipzen A."/>
            <person name="Sullivan W."/>
            <person name="Andreopoulos W.B."/>
            <person name="Clum A."/>
            <person name="Lindquist E."/>
            <person name="Daum C."/>
            <person name="Ramamoorthy G.K."/>
            <person name="Gryganskyi A."/>
            <person name="Culley D."/>
            <person name="Magnuson J.K."/>
            <person name="James T.Y."/>
            <person name="O'Malley M.A."/>
            <person name="Stajich J.E."/>
            <person name="Spatafora J.W."/>
            <person name="Visel A."/>
            <person name="Grigoriev I.V."/>
        </authorList>
    </citation>
    <scope>NUCLEOTIDE SEQUENCE [LARGE SCALE GENOMIC DNA]</scope>
    <source>
        <strain evidence="12 13">NRRL 3301</strain>
    </source>
</reference>
<dbReference type="OrthoDB" id="8922241at2759"/>
<dbReference type="FunFam" id="3.30.160.60:FF:000063">
    <property type="entry name" value="Wilms tumor 1-KTS isoform"/>
    <property type="match status" value="1"/>
</dbReference>
<feature type="compositionally biased region" description="Polar residues" evidence="10">
    <location>
        <begin position="1"/>
        <end position="11"/>
    </location>
</feature>
<evidence type="ECO:0000256" key="7">
    <source>
        <dbReference type="ARBA" id="ARBA00022843"/>
    </source>
</evidence>
<keyword evidence="6" id="KW-0862">Zinc</keyword>
<evidence type="ECO:0000256" key="9">
    <source>
        <dbReference type="PROSITE-ProRule" id="PRU00042"/>
    </source>
</evidence>
<evidence type="ECO:0000313" key="12">
    <source>
        <dbReference type="EMBL" id="ORX60369.1"/>
    </source>
</evidence>
<organism evidence="12 13">
    <name type="scientific">Hesseltinella vesiculosa</name>
    <dbReference type="NCBI Taxonomy" id="101127"/>
    <lineage>
        <taxon>Eukaryota</taxon>
        <taxon>Fungi</taxon>
        <taxon>Fungi incertae sedis</taxon>
        <taxon>Mucoromycota</taxon>
        <taxon>Mucoromycotina</taxon>
        <taxon>Mucoromycetes</taxon>
        <taxon>Mucorales</taxon>
        <taxon>Cunninghamellaceae</taxon>
        <taxon>Hesseltinella</taxon>
    </lineage>
</organism>
<dbReference type="STRING" id="101127.A0A1X2GSI4"/>
<sequence>MSPYSPYTSSVDGYAPPQQEQPVFSTADQQGWTWLESYLDMDPLMSPSGPPYPYSAYHPPHPTQELPPPVITSAPLPPPVSIVRSSIHHPSHFNQYEPVSAPSMSHSALPLGDLAQLTPLGSPSEEKKFSRRKPVPYASQLGSFAYSPHLLHHRSSLTTPPPPGLIQPNPSAPSTSTSSSASSMTSVPTPTSSVSNVTQPTARPSRRPPPVYHCDFPDCNKTFTRPYNLKSHRRTHTNEKPFDCPHCDMKFARQHDRNRHSKLHMGVKPFICVFCLKGFARQDALNRHQKWSPSVDNKKPDAYPGCSSLQRKNRKKQADANKPKSMTL</sequence>
<comment type="caution">
    <text evidence="12">The sequence shown here is derived from an EMBL/GenBank/DDBJ whole genome shotgun (WGS) entry which is preliminary data.</text>
</comment>
<dbReference type="PANTHER" id="PTHR23235">
    <property type="entry name" value="KRUEPPEL-LIKE TRANSCRIPTION FACTOR"/>
    <property type="match status" value="1"/>
</dbReference>
<evidence type="ECO:0000256" key="6">
    <source>
        <dbReference type="ARBA" id="ARBA00022833"/>
    </source>
</evidence>
<evidence type="ECO:0000256" key="3">
    <source>
        <dbReference type="ARBA" id="ARBA00022499"/>
    </source>
</evidence>